<sequence length="290" mass="32532">MNKQTAVSSKWIKTRVMEGSAFLAAHIPTTRLLNRRTLSELLNRYGMVYVKPVKGSLGVGVMRIDQSTGSWVIQSGMNRTSFSTFEKAYQGLRKRINGKAYLVQRGIHMLRYKMKPLDFRVMVQKGNRVGWEVTGIAARVAHPGKAVTNGSQGGSIYAAKMLLRRTSGNAQAAKLSRLFKRLGLSTAKRLGATYPGMRELGLDIAVDGEHRAWILEVNTKPDPCPFTKLDDPAMLRKIVRYAKGYGRSYNLRCGKAKSGGIITHEISLFSRNHRASVTYYRSYLDIRRKT</sequence>
<evidence type="ECO:0000256" key="1">
    <source>
        <dbReference type="PROSITE-ProRule" id="PRU00409"/>
    </source>
</evidence>
<dbReference type="RefSeq" id="WP_232185515.1">
    <property type="nucleotide sequence ID" value="NZ_JAIOAP010000005.1"/>
</dbReference>
<accession>A0ABV1KRS9</accession>
<dbReference type="InterPro" id="IPR026838">
    <property type="entry name" value="YheC/D"/>
</dbReference>
<keyword evidence="4" id="KW-1185">Reference proteome</keyword>
<dbReference type="EMBL" id="JASKHM010000005">
    <property type="protein sequence ID" value="MEQ4482805.1"/>
    <property type="molecule type" value="Genomic_DNA"/>
</dbReference>
<comment type="caution">
    <text evidence="3">The sequence shown here is derived from an EMBL/GenBank/DDBJ whole genome shotgun (WGS) entry which is preliminary data.</text>
</comment>
<keyword evidence="1" id="KW-0067">ATP-binding</keyword>
<dbReference type="Proteomes" id="UP001493487">
    <property type="component" value="Unassembled WGS sequence"/>
</dbReference>
<dbReference type="PROSITE" id="PS50975">
    <property type="entry name" value="ATP_GRASP"/>
    <property type="match status" value="1"/>
</dbReference>
<name>A0ABV1KRS9_9BACL</name>
<keyword evidence="1" id="KW-0547">Nucleotide-binding</keyword>
<dbReference type="InterPro" id="IPR011761">
    <property type="entry name" value="ATP-grasp"/>
</dbReference>
<evidence type="ECO:0000313" key="4">
    <source>
        <dbReference type="Proteomes" id="UP001493487"/>
    </source>
</evidence>
<feature type="domain" description="ATP-grasp" evidence="2">
    <location>
        <begin position="19"/>
        <end position="243"/>
    </location>
</feature>
<protein>
    <submittedName>
        <fullName evidence="3">YheC/YheD family protein</fullName>
    </submittedName>
</protein>
<proteinExistence type="predicted"/>
<organism evidence="3 4">
    <name type="scientific">Cohnella silvisoli</name>
    <dbReference type="NCBI Taxonomy" id="2873699"/>
    <lineage>
        <taxon>Bacteria</taxon>
        <taxon>Bacillati</taxon>
        <taxon>Bacillota</taxon>
        <taxon>Bacilli</taxon>
        <taxon>Bacillales</taxon>
        <taxon>Paenibacillaceae</taxon>
        <taxon>Cohnella</taxon>
    </lineage>
</organism>
<dbReference type="Pfam" id="PF14398">
    <property type="entry name" value="ATPgrasp_YheCD"/>
    <property type="match status" value="1"/>
</dbReference>
<dbReference type="SUPFAM" id="SSF56059">
    <property type="entry name" value="Glutathione synthetase ATP-binding domain-like"/>
    <property type="match status" value="1"/>
</dbReference>
<gene>
    <name evidence="3" type="ORF">QJS35_10390</name>
</gene>
<evidence type="ECO:0000259" key="2">
    <source>
        <dbReference type="PROSITE" id="PS50975"/>
    </source>
</evidence>
<dbReference type="Gene3D" id="3.30.470.20">
    <property type="entry name" value="ATP-grasp fold, B domain"/>
    <property type="match status" value="1"/>
</dbReference>
<reference evidence="3 4" key="1">
    <citation type="journal article" date="2023" name="Genome Announc.">
        <title>Pan-Genome Analyses of the Genus Cohnella and Proposal of the Novel Species Cohnella silvisoli sp. nov., Isolated from Forest Soil.</title>
        <authorList>
            <person name="Wang C."/>
            <person name="Mao L."/>
            <person name="Bao G."/>
            <person name="Zhu H."/>
        </authorList>
    </citation>
    <scope>NUCLEOTIDE SEQUENCE [LARGE SCALE GENOMIC DNA]</scope>
    <source>
        <strain evidence="3 4">NL03-T5-1</strain>
    </source>
</reference>
<evidence type="ECO:0000313" key="3">
    <source>
        <dbReference type="EMBL" id="MEQ4482805.1"/>
    </source>
</evidence>